<reference evidence="9" key="2">
    <citation type="submission" date="2023-06" db="EMBL/GenBank/DDBJ databases">
        <authorList>
            <person name="Swenson N.G."/>
            <person name="Wegrzyn J.L."/>
            <person name="Mcevoy S.L."/>
        </authorList>
    </citation>
    <scope>NUCLEOTIDE SEQUENCE</scope>
    <source>
        <strain evidence="9">NS2018</strain>
        <tissue evidence="9">Leaf</tissue>
    </source>
</reference>
<gene>
    <name evidence="9" type="ORF">LWI29_022879</name>
</gene>
<accession>A0AA39W6W6</accession>
<evidence type="ECO:0000256" key="6">
    <source>
        <dbReference type="ARBA" id="ARBA00022946"/>
    </source>
</evidence>
<keyword evidence="3" id="KW-0150">Chloroplast</keyword>
<dbReference type="GO" id="GO:0009706">
    <property type="term" value="C:chloroplast inner membrane"/>
    <property type="evidence" value="ECO:0007669"/>
    <property type="project" value="TreeGrafter"/>
</dbReference>
<dbReference type="EMBL" id="JAUESC010000002">
    <property type="protein sequence ID" value="KAK0605113.1"/>
    <property type="molecule type" value="Genomic_DNA"/>
</dbReference>
<comment type="similarity">
    <text evidence="2">Belongs to the RETICULATA family.</text>
</comment>
<dbReference type="PANTHER" id="PTHR31038">
    <property type="entry name" value="EXPRESSED PROTEIN-RELATED"/>
    <property type="match status" value="1"/>
</dbReference>
<keyword evidence="8" id="KW-0472">Membrane</keyword>
<reference evidence="9" key="1">
    <citation type="journal article" date="2022" name="Plant J.">
        <title>Strategies of tolerance reflected in two North American maple genomes.</title>
        <authorList>
            <person name="McEvoy S.L."/>
            <person name="Sezen U.U."/>
            <person name="Trouern-Trend A."/>
            <person name="McMahon S.M."/>
            <person name="Schaberg P.G."/>
            <person name="Yang J."/>
            <person name="Wegrzyn J.L."/>
            <person name="Swenson N.G."/>
        </authorList>
    </citation>
    <scope>NUCLEOTIDE SEQUENCE</scope>
    <source>
        <strain evidence="9">NS2018</strain>
    </source>
</reference>
<evidence type="ECO:0000256" key="1">
    <source>
        <dbReference type="ARBA" id="ARBA00004508"/>
    </source>
</evidence>
<keyword evidence="4" id="KW-0934">Plastid</keyword>
<sequence>MLAPYARIWQSTVSSGLFGRIQHACASLPNSVFEAERPGCKFSIKQRVATYFHKTEDQQGNRFPLNFQFILQILIFCFNYLE</sequence>
<proteinExistence type="inferred from homology"/>
<dbReference type="Pfam" id="PF11891">
    <property type="entry name" value="RETICULATA-like"/>
    <property type="match status" value="1"/>
</dbReference>
<evidence type="ECO:0000256" key="7">
    <source>
        <dbReference type="ARBA" id="ARBA00022989"/>
    </source>
</evidence>
<organism evidence="9 10">
    <name type="scientific">Acer saccharum</name>
    <name type="common">Sugar maple</name>
    <dbReference type="NCBI Taxonomy" id="4024"/>
    <lineage>
        <taxon>Eukaryota</taxon>
        <taxon>Viridiplantae</taxon>
        <taxon>Streptophyta</taxon>
        <taxon>Embryophyta</taxon>
        <taxon>Tracheophyta</taxon>
        <taxon>Spermatophyta</taxon>
        <taxon>Magnoliopsida</taxon>
        <taxon>eudicotyledons</taxon>
        <taxon>Gunneridae</taxon>
        <taxon>Pentapetalae</taxon>
        <taxon>rosids</taxon>
        <taxon>malvids</taxon>
        <taxon>Sapindales</taxon>
        <taxon>Sapindaceae</taxon>
        <taxon>Hippocastanoideae</taxon>
        <taxon>Acereae</taxon>
        <taxon>Acer</taxon>
    </lineage>
</organism>
<keyword evidence="5" id="KW-0812">Transmembrane</keyword>
<keyword evidence="6" id="KW-0809">Transit peptide</keyword>
<dbReference type="PANTHER" id="PTHR31038:SF18">
    <property type="entry name" value="PROTEIN RETICULATA-RELATED 1, CHLOROPLASTIC"/>
    <property type="match status" value="1"/>
</dbReference>
<evidence type="ECO:0000256" key="2">
    <source>
        <dbReference type="ARBA" id="ARBA00010793"/>
    </source>
</evidence>
<dbReference type="Proteomes" id="UP001168877">
    <property type="component" value="Unassembled WGS sequence"/>
</dbReference>
<protein>
    <submittedName>
        <fullName evidence="9">Uncharacterized protein</fullName>
    </submittedName>
</protein>
<dbReference type="InterPro" id="IPR021825">
    <property type="entry name" value="RETICULATA-related"/>
</dbReference>
<evidence type="ECO:0000256" key="3">
    <source>
        <dbReference type="ARBA" id="ARBA00022528"/>
    </source>
</evidence>
<evidence type="ECO:0000256" key="4">
    <source>
        <dbReference type="ARBA" id="ARBA00022640"/>
    </source>
</evidence>
<evidence type="ECO:0000313" key="9">
    <source>
        <dbReference type="EMBL" id="KAK0605113.1"/>
    </source>
</evidence>
<comment type="caution">
    <text evidence="9">The sequence shown here is derived from an EMBL/GenBank/DDBJ whole genome shotgun (WGS) entry which is preliminary data.</text>
</comment>
<evidence type="ECO:0000313" key="10">
    <source>
        <dbReference type="Proteomes" id="UP001168877"/>
    </source>
</evidence>
<evidence type="ECO:0000256" key="8">
    <source>
        <dbReference type="ARBA" id="ARBA00023136"/>
    </source>
</evidence>
<evidence type="ECO:0000256" key="5">
    <source>
        <dbReference type="ARBA" id="ARBA00022692"/>
    </source>
</evidence>
<keyword evidence="10" id="KW-1185">Reference proteome</keyword>
<dbReference type="AlphaFoldDB" id="A0AA39W6W6"/>
<name>A0AA39W6W6_ACESA</name>
<dbReference type="GO" id="GO:0099402">
    <property type="term" value="P:plant organ development"/>
    <property type="evidence" value="ECO:0007669"/>
    <property type="project" value="TreeGrafter"/>
</dbReference>
<keyword evidence="7" id="KW-1133">Transmembrane helix</keyword>
<comment type="subcellular location">
    <subcellularLocation>
        <location evidence="1">Plastid</location>
        <location evidence="1">Chloroplast membrane</location>
        <topology evidence="1">Multi-pass membrane protein</topology>
    </subcellularLocation>
</comment>